<sequence>NPSPVNSTDSNNAPAGRGIHNGTHVQPQLHGASDGPVAKASESTAQRSPKVVPNAPTSQPPPVVSSDTTAPTSPAKGMRCIKGVPFSVWIDCPWLYERGGGKF</sequence>
<keyword evidence="2" id="KW-0648">Protein biosynthesis</keyword>
<keyword evidence="3" id="KW-1185">Reference proteome</keyword>
<reference evidence="2 3" key="1">
    <citation type="journal article" date="2018" name="Front. Plant Sci.">
        <title>Red Clover (Trifolium pratense) and Zigzag Clover (T. medium) - A Picture of Genomic Similarities and Differences.</title>
        <authorList>
            <person name="Dluhosova J."/>
            <person name="Istvanek J."/>
            <person name="Nedelnik J."/>
            <person name="Repkova J."/>
        </authorList>
    </citation>
    <scope>NUCLEOTIDE SEQUENCE [LARGE SCALE GENOMIC DNA]</scope>
    <source>
        <strain evidence="3">cv. 10/8</strain>
        <tissue evidence="2">Leaf</tissue>
    </source>
</reference>
<evidence type="ECO:0000313" key="2">
    <source>
        <dbReference type="EMBL" id="MCI14276.1"/>
    </source>
</evidence>
<feature type="compositionally biased region" description="Polar residues" evidence="1">
    <location>
        <begin position="1"/>
        <end position="13"/>
    </location>
</feature>
<dbReference type="GO" id="GO:0003743">
    <property type="term" value="F:translation initiation factor activity"/>
    <property type="evidence" value="ECO:0007669"/>
    <property type="project" value="UniProtKB-KW"/>
</dbReference>
<organism evidence="2 3">
    <name type="scientific">Trifolium medium</name>
    <dbReference type="NCBI Taxonomy" id="97028"/>
    <lineage>
        <taxon>Eukaryota</taxon>
        <taxon>Viridiplantae</taxon>
        <taxon>Streptophyta</taxon>
        <taxon>Embryophyta</taxon>
        <taxon>Tracheophyta</taxon>
        <taxon>Spermatophyta</taxon>
        <taxon>Magnoliopsida</taxon>
        <taxon>eudicotyledons</taxon>
        <taxon>Gunneridae</taxon>
        <taxon>Pentapetalae</taxon>
        <taxon>rosids</taxon>
        <taxon>fabids</taxon>
        <taxon>Fabales</taxon>
        <taxon>Fabaceae</taxon>
        <taxon>Papilionoideae</taxon>
        <taxon>50 kb inversion clade</taxon>
        <taxon>NPAAA clade</taxon>
        <taxon>Hologalegina</taxon>
        <taxon>IRL clade</taxon>
        <taxon>Trifolieae</taxon>
        <taxon>Trifolium</taxon>
    </lineage>
</organism>
<comment type="caution">
    <text evidence="2">The sequence shown here is derived from an EMBL/GenBank/DDBJ whole genome shotgun (WGS) entry which is preliminary data.</text>
</comment>
<keyword evidence="2" id="KW-0396">Initiation factor</keyword>
<dbReference type="AlphaFoldDB" id="A0A392PSJ8"/>
<dbReference type="EMBL" id="LXQA010091730">
    <property type="protein sequence ID" value="MCI14276.1"/>
    <property type="molecule type" value="Genomic_DNA"/>
</dbReference>
<evidence type="ECO:0000256" key="1">
    <source>
        <dbReference type="SAM" id="MobiDB-lite"/>
    </source>
</evidence>
<feature type="region of interest" description="Disordered" evidence="1">
    <location>
        <begin position="1"/>
        <end position="79"/>
    </location>
</feature>
<accession>A0A392PSJ8</accession>
<proteinExistence type="predicted"/>
<evidence type="ECO:0000313" key="3">
    <source>
        <dbReference type="Proteomes" id="UP000265520"/>
    </source>
</evidence>
<protein>
    <submittedName>
        <fullName evidence="2">Eukaryotic translation initiation factor 4G-like</fullName>
    </submittedName>
</protein>
<name>A0A392PSJ8_9FABA</name>
<feature type="non-terminal residue" evidence="2">
    <location>
        <position position="1"/>
    </location>
</feature>
<dbReference type="Proteomes" id="UP000265520">
    <property type="component" value="Unassembled WGS sequence"/>
</dbReference>